<reference evidence="4" key="1">
    <citation type="journal article" date="2017" name="Genome Biol. Evol.">
        <title>Divergence of the Venom Exogene Repertoire in Two Sister Species of Turriconus.</title>
        <authorList>
            <person name="Li Q."/>
            <person name="Barghi N."/>
            <person name="Lu A."/>
            <person name="Fedosov A.E."/>
            <person name="Bandyopadhyay P.K."/>
            <person name="Lluisma A.O."/>
            <person name="Concepcion G.P."/>
            <person name="Yandell M."/>
            <person name="Olivera B.M."/>
            <person name="Safavi-Hemami H."/>
        </authorList>
    </citation>
    <scope>NUCLEOTIDE SEQUENCE</scope>
    <source>
        <strain evidence="4">Conopressin_Ps2ii</strain>
    </source>
</reference>
<dbReference type="PANTHER" id="PTHR11681">
    <property type="entry name" value="NEUROPHYSIN"/>
    <property type="match status" value="1"/>
</dbReference>
<evidence type="ECO:0000256" key="3">
    <source>
        <dbReference type="SAM" id="SignalP"/>
    </source>
</evidence>
<dbReference type="Pfam" id="PF00184">
    <property type="entry name" value="Hormone_5"/>
    <property type="match status" value="1"/>
</dbReference>
<dbReference type="PRINTS" id="PR00831">
    <property type="entry name" value="NEUROPHYSIN"/>
</dbReference>
<name>A0A291C2A7_CONPC</name>
<dbReference type="SMART" id="SM00003">
    <property type="entry name" value="NH"/>
    <property type="match status" value="1"/>
</dbReference>
<reference evidence="4" key="2">
    <citation type="submission" date="2017-07" db="EMBL/GenBank/DDBJ databases">
        <authorList>
            <person name="Sun Z.S."/>
            <person name="Albrecht U."/>
            <person name="Echele G."/>
            <person name="Lee C.C."/>
        </authorList>
    </citation>
    <scope>NUCLEOTIDE SEQUENCE</scope>
    <source>
        <strain evidence="4">Conopressin_Ps2ii</strain>
    </source>
</reference>
<dbReference type="EMBL" id="MF576753">
    <property type="protein sequence ID" value="ATF27587.1"/>
    <property type="molecule type" value="mRNA"/>
</dbReference>
<dbReference type="PANTHER" id="PTHR11681:SF5">
    <property type="entry name" value="ISOTOCIN"/>
    <property type="match status" value="1"/>
</dbReference>
<proteinExistence type="evidence at transcript level"/>
<dbReference type="PROSITE" id="PS51257">
    <property type="entry name" value="PROKAR_LIPOPROTEIN"/>
    <property type="match status" value="1"/>
</dbReference>
<dbReference type="InterPro" id="IPR000981">
    <property type="entry name" value="Neurhyp_horm"/>
</dbReference>
<dbReference type="GO" id="GO:0005615">
    <property type="term" value="C:extracellular space"/>
    <property type="evidence" value="ECO:0007669"/>
    <property type="project" value="TreeGrafter"/>
</dbReference>
<evidence type="ECO:0000313" key="4">
    <source>
        <dbReference type="EMBL" id="ATF27587.1"/>
    </source>
</evidence>
<dbReference type="Gene3D" id="2.60.9.10">
    <property type="entry name" value="Neurohypophysial hormone domain"/>
    <property type="match status" value="1"/>
</dbReference>
<dbReference type="GO" id="GO:0005185">
    <property type="term" value="F:neurohypophyseal hormone activity"/>
    <property type="evidence" value="ECO:0007669"/>
    <property type="project" value="InterPro"/>
</dbReference>
<keyword evidence="3" id="KW-0732">Signal</keyword>
<feature type="signal peptide" evidence="3">
    <location>
        <begin position="1"/>
        <end position="28"/>
    </location>
</feature>
<dbReference type="GO" id="GO:0030141">
    <property type="term" value="C:secretory granule"/>
    <property type="evidence" value="ECO:0007669"/>
    <property type="project" value="TreeGrafter"/>
</dbReference>
<sequence>MTRSAMQMGRQLTLVVCVLLLLLLTTQACFIRDCPKGGKRDVEAIKPTKPCMSCSFGQCVGPYICCGDTGCEMGTPEAIKCAKEDEDPTPCLVIGSPCTLNNPGNTHGNCVSFGMCCVDDTCSIESGCP</sequence>
<organism evidence="4">
    <name type="scientific">Conus praecellens</name>
    <name type="common">Admirable cone</name>
    <dbReference type="NCBI Taxonomy" id="128530"/>
    <lineage>
        <taxon>Eukaryota</taxon>
        <taxon>Metazoa</taxon>
        <taxon>Spiralia</taxon>
        <taxon>Lophotrochozoa</taxon>
        <taxon>Mollusca</taxon>
        <taxon>Gastropoda</taxon>
        <taxon>Caenogastropoda</taxon>
        <taxon>Neogastropoda</taxon>
        <taxon>Conoidea</taxon>
        <taxon>Conidae</taxon>
        <taxon>Conus</taxon>
        <taxon>Turriconus</taxon>
    </lineage>
</organism>
<dbReference type="AlphaFoldDB" id="A0A291C2A7"/>
<evidence type="ECO:0000256" key="2">
    <source>
        <dbReference type="ARBA" id="ARBA00023157"/>
    </source>
</evidence>
<protein>
    <submittedName>
        <fullName evidence="4">Conotoxin</fullName>
    </submittedName>
</protein>
<keyword evidence="2" id="KW-1015">Disulfide bond</keyword>
<feature type="chain" id="PRO_5013194439" evidence="3">
    <location>
        <begin position="29"/>
        <end position="129"/>
    </location>
</feature>
<comment type="similarity">
    <text evidence="1">Belongs to the vasopressin/oxytocin family.</text>
</comment>
<accession>A0A291C2A7</accession>
<dbReference type="InterPro" id="IPR036387">
    <property type="entry name" value="Neurhyp_horm_dom_sf"/>
</dbReference>
<evidence type="ECO:0000256" key="1">
    <source>
        <dbReference type="ARBA" id="ARBA00007369"/>
    </source>
</evidence>
<dbReference type="SUPFAM" id="SSF49606">
    <property type="entry name" value="Neurophysin II"/>
    <property type="match status" value="1"/>
</dbReference>